<feature type="transmembrane region" description="Helical" evidence="12">
    <location>
        <begin position="701"/>
        <end position="722"/>
    </location>
</feature>
<dbReference type="SUPFAM" id="SSF56784">
    <property type="entry name" value="HAD-like"/>
    <property type="match status" value="1"/>
</dbReference>
<dbReference type="InterPro" id="IPR004014">
    <property type="entry name" value="ATPase_P-typ_cation-transptr_N"/>
</dbReference>
<dbReference type="InterPro" id="IPR018303">
    <property type="entry name" value="ATPase_P-typ_P_site"/>
</dbReference>
<dbReference type="Pfam" id="PF00702">
    <property type="entry name" value="Hydrolase"/>
    <property type="match status" value="2"/>
</dbReference>
<dbReference type="PANTHER" id="PTHR42861">
    <property type="entry name" value="CALCIUM-TRANSPORTING ATPASE"/>
    <property type="match status" value="1"/>
</dbReference>
<evidence type="ECO:0000256" key="8">
    <source>
        <dbReference type="ARBA" id="ARBA00022842"/>
    </source>
</evidence>
<dbReference type="SMART" id="SM00831">
    <property type="entry name" value="Cation_ATPase_N"/>
    <property type="match status" value="1"/>
</dbReference>
<evidence type="ECO:0000256" key="7">
    <source>
        <dbReference type="ARBA" id="ARBA00022840"/>
    </source>
</evidence>
<dbReference type="RefSeq" id="WP_132971830.1">
    <property type="nucleotide sequence ID" value="NZ_SMFX01000001.1"/>
</dbReference>
<dbReference type="NCBIfam" id="TIGR01494">
    <property type="entry name" value="ATPase_P-type"/>
    <property type="match status" value="3"/>
</dbReference>
<dbReference type="InterPro" id="IPR023299">
    <property type="entry name" value="ATPase_P-typ_cyto_dom_N"/>
</dbReference>
<dbReference type="SUPFAM" id="SSF81653">
    <property type="entry name" value="Calcium ATPase, transduction domain A"/>
    <property type="match status" value="1"/>
</dbReference>
<dbReference type="InterPro" id="IPR008250">
    <property type="entry name" value="ATPase_P-typ_transduc_dom_A_sf"/>
</dbReference>
<comment type="subcellular location">
    <subcellularLocation>
        <location evidence="1">Membrane</location>
        <topology evidence="1">Multi-pass membrane protein</topology>
    </subcellularLocation>
</comment>
<dbReference type="FunFam" id="3.40.1110.10:FF:000005">
    <property type="entry name" value="Plasma membrane ATPase"/>
    <property type="match status" value="1"/>
</dbReference>
<dbReference type="GO" id="GO:0120029">
    <property type="term" value="P:proton export across plasma membrane"/>
    <property type="evidence" value="ECO:0007669"/>
    <property type="project" value="InterPro"/>
</dbReference>
<dbReference type="InterPro" id="IPR006534">
    <property type="entry name" value="P-type_ATPase_IIIA"/>
</dbReference>
<dbReference type="Gene3D" id="1.20.1110.10">
    <property type="entry name" value="Calcium-transporting ATPase, transmembrane domain"/>
    <property type="match status" value="3"/>
</dbReference>
<dbReference type="GO" id="GO:0005524">
    <property type="term" value="F:ATP binding"/>
    <property type="evidence" value="ECO:0007669"/>
    <property type="project" value="UniProtKB-KW"/>
</dbReference>
<keyword evidence="8" id="KW-0460">Magnesium</keyword>
<feature type="transmembrane region" description="Helical" evidence="12">
    <location>
        <begin position="84"/>
        <end position="100"/>
    </location>
</feature>
<proteinExistence type="inferred from homology"/>
<dbReference type="SFLD" id="SFLDS00003">
    <property type="entry name" value="Haloacid_Dehalogenase"/>
    <property type="match status" value="1"/>
</dbReference>
<evidence type="ECO:0000256" key="9">
    <source>
        <dbReference type="ARBA" id="ARBA00022967"/>
    </source>
</evidence>
<dbReference type="InterPro" id="IPR036412">
    <property type="entry name" value="HAD-like_sf"/>
</dbReference>
<keyword evidence="10 12" id="KW-1133">Transmembrane helix</keyword>
<keyword evidence="9" id="KW-1278">Translocase</keyword>
<dbReference type="InterPro" id="IPR059000">
    <property type="entry name" value="ATPase_P-type_domA"/>
</dbReference>
<keyword evidence="5" id="KW-0479">Metal-binding</keyword>
<dbReference type="Pfam" id="PF00690">
    <property type="entry name" value="Cation_ATPase_N"/>
    <property type="match status" value="1"/>
</dbReference>
<dbReference type="InterPro" id="IPR023298">
    <property type="entry name" value="ATPase_P-typ_TM_dom_sf"/>
</dbReference>
<organism evidence="14 15">
    <name type="scientific">Thiogranum longum</name>
    <dbReference type="NCBI Taxonomy" id="1537524"/>
    <lineage>
        <taxon>Bacteria</taxon>
        <taxon>Pseudomonadati</taxon>
        <taxon>Pseudomonadota</taxon>
        <taxon>Gammaproteobacteria</taxon>
        <taxon>Chromatiales</taxon>
        <taxon>Ectothiorhodospiraceae</taxon>
        <taxon>Thiogranum</taxon>
    </lineage>
</organism>
<dbReference type="SUPFAM" id="SSF81665">
    <property type="entry name" value="Calcium ATPase, transmembrane domain M"/>
    <property type="match status" value="1"/>
</dbReference>
<dbReference type="FunFam" id="2.70.150.10:FF:000042">
    <property type="entry name" value="Plasma membrane ATPase"/>
    <property type="match status" value="1"/>
</dbReference>
<comment type="similarity">
    <text evidence="2">Belongs to the cation transport ATPase (P-type) (TC 3.A.3) family. Type IIIA subfamily.</text>
</comment>
<feature type="domain" description="Cation-transporting P-type ATPase N-terminal" evidence="13">
    <location>
        <begin position="7"/>
        <end position="80"/>
    </location>
</feature>
<feature type="transmembrane region" description="Helical" evidence="12">
    <location>
        <begin position="804"/>
        <end position="826"/>
    </location>
</feature>
<accession>A0A4V2PGT0</accession>
<feature type="transmembrane region" description="Helical" evidence="12">
    <location>
        <begin position="774"/>
        <end position="792"/>
    </location>
</feature>
<dbReference type="Proteomes" id="UP000295707">
    <property type="component" value="Unassembled WGS sequence"/>
</dbReference>
<feature type="transmembrane region" description="Helical" evidence="12">
    <location>
        <begin position="60"/>
        <end position="78"/>
    </location>
</feature>
<dbReference type="PROSITE" id="PS00154">
    <property type="entry name" value="ATPASE_E1_E2"/>
    <property type="match status" value="1"/>
</dbReference>
<dbReference type="InterPro" id="IPR044492">
    <property type="entry name" value="P_typ_ATPase_HD_dom"/>
</dbReference>
<evidence type="ECO:0000256" key="10">
    <source>
        <dbReference type="ARBA" id="ARBA00022989"/>
    </source>
</evidence>
<dbReference type="GO" id="GO:0016887">
    <property type="term" value="F:ATP hydrolysis activity"/>
    <property type="evidence" value="ECO:0007669"/>
    <property type="project" value="InterPro"/>
</dbReference>
<dbReference type="CDD" id="cd02076">
    <property type="entry name" value="P-type_ATPase_H"/>
    <property type="match status" value="1"/>
</dbReference>
<evidence type="ECO:0000313" key="14">
    <source>
        <dbReference type="EMBL" id="TCK17996.1"/>
    </source>
</evidence>
<feature type="transmembrane region" description="Helical" evidence="12">
    <location>
        <begin position="832"/>
        <end position="852"/>
    </location>
</feature>
<comment type="caution">
    <text evidence="14">The sequence shown here is derived from an EMBL/GenBank/DDBJ whole genome shotgun (WGS) entry which is preliminary data.</text>
</comment>
<feature type="transmembrane region" description="Helical" evidence="12">
    <location>
        <begin position="233"/>
        <end position="254"/>
    </location>
</feature>
<evidence type="ECO:0000256" key="3">
    <source>
        <dbReference type="ARBA" id="ARBA00022553"/>
    </source>
</evidence>
<evidence type="ECO:0000256" key="11">
    <source>
        <dbReference type="ARBA" id="ARBA00023136"/>
    </source>
</evidence>
<dbReference type="SFLD" id="SFLDG00002">
    <property type="entry name" value="C1.7:_P-type_atpase_like"/>
    <property type="match status" value="1"/>
</dbReference>
<dbReference type="OrthoDB" id="9814270at2"/>
<reference evidence="14 15" key="1">
    <citation type="submission" date="2019-03" db="EMBL/GenBank/DDBJ databases">
        <title>Genomic Encyclopedia of Type Strains, Phase IV (KMG-IV): sequencing the most valuable type-strain genomes for metagenomic binning, comparative biology and taxonomic classification.</title>
        <authorList>
            <person name="Goeker M."/>
        </authorList>
    </citation>
    <scope>NUCLEOTIDE SEQUENCE [LARGE SCALE GENOMIC DNA]</scope>
    <source>
        <strain evidence="14 15">DSM 19610</strain>
    </source>
</reference>
<protein>
    <submittedName>
        <fullName evidence="14">H+-transporting ATPase</fullName>
    </submittedName>
</protein>
<keyword evidence="4 12" id="KW-0812">Transmembrane</keyword>
<dbReference type="FunFam" id="3.40.50.1000:FF:000211">
    <property type="entry name" value="Plasma membrane ATPase"/>
    <property type="match status" value="1"/>
</dbReference>
<feature type="transmembrane region" description="Helical" evidence="12">
    <location>
        <begin position="742"/>
        <end position="762"/>
    </location>
</feature>
<evidence type="ECO:0000256" key="2">
    <source>
        <dbReference type="ARBA" id="ARBA00008804"/>
    </source>
</evidence>
<keyword evidence="15" id="KW-1185">Reference proteome</keyword>
<evidence type="ECO:0000256" key="12">
    <source>
        <dbReference type="SAM" id="Phobius"/>
    </source>
</evidence>
<evidence type="ECO:0000256" key="6">
    <source>
        <dbReference type="ARBA" id="ARBA00022741"/>
    </source>
</evidence>
<feature type="transmembrane region" description="Helical" evidence="12">
    <location>
        <begin position="266"/>
        <end position="293"/>
    </location>
</feature>
<feature type="transmembrane region" description="Helical" evidence="12">
    <location>
        <begin position="675"/>
        <end position="695"/>
    </location>
</feature>
<dbReference type="SFLD" id="SFLDF00027">
    <property type="entry name" value="p-type_atpase"/>
    <property type="match status" value="1"/>
</dbReference>
<keyword evidence="7" id="KW-0067">ATP-binding</keyword>
<dbReference type="GO" id="GO:0016020">
    <property type="term" value="C:membrane"/>
    <property type="evidence" value="ECO:0007669"/>
    <property type="project" value="UniProtKB-SubCell"/>
</dbReference>
<dbReference type="GO" id="GO:0008553">
    <property type="term" value="F:P-type proton-exporting transporter activity"/>
    <property type="evidence" value="ECO:0007669"/>
    <property type="project" value="InterPro"/>
</dbReference>
<keyword evidence="3" id="KW-0597">Phosphoprotein</keyword>
<name>A0A4V2PGT0_9GAMM</name>
<gene>
    <name evidence="14" type="ORF">DFR30_1255</name>
</gene>
<keyword evidence="11 12" id="KW-0472">Membrane</keyword>
<sequence>MPQNTDSYAQQPIAETLRAFEVKADQGLSDAEATRRIEQYGYNEIEEREESLWHRIFRRFWGPIPWMIEIAAVLSALVQKWEDFIIIMIMLLVNAFLDFFQEHRALNALKTLKQSLSHEITVLRDGKFKTIPSRELVPGDIIKLKIGNIVPADVQLLSGDYLLIDQSALTGESLPVSKKASETAYASTIVRQGEMLAVVVNTGNNTNFHTVVALVAKASLEERSHFQKMVIRIGDFLILITAVMVVLIIMVALFRDENFLEILRFALVLTIASIPVALPAVLSVTMAVGALNLARRQAIVSRLAAIEELAGVDVFCSDKTGTLTRNEMQVAEPVVREGFQERDLFLVAALASRIENNDPIELPIFQYIDEHFPDLDWRACHQVQFTPFDPVRKRTEAQIENGDERYIAMKGAAQVLLELAQLSDDETREINQTVEQLATKGYRTLAVGRQYKDTPLELLGLIPMYDPPREDSVHVIAEMQNNGVKVKMVTGDNLAIAKEIGRLLNLEQRTIRSAQLSGAASNELLTLVEVLTTEIYHNLKGDVSLKEARRFASKVMAGVETLYDTRLLEREFLHTHESAIIEMIEEVDIFAEVVPEDKYRIVDTLQKGGHIVAMTGDGVNDAPALKKADCGFAVSNATDAARAAADIILTAPGLGVINEAVKQARITFERMKSYTIFRIAETIRIILFMTLAIVVFNFYPITALMIIVLALLNDIPILAIAYDNTKVSSKPVRWNMPEILTVSSVLGIGGVLSSFLLFYILMQLNFSTEMIQSMFFAKLVIAGHGTIYNTRIDDWFWKKPYPSWLLFGATFSTRILGTLIAVYGFLITPIGWKYAMLMWVYALSWFVFNDVLKMLTYRVLRREGITT</sequence>
<dbReference type="AlphaFoldDB" id="A0A4V2PGT0"/>
<dbReference type="Pfam" id="PF00122">
    <property type="entry name" value="E1-E2_ATPase"/>
    <property type="match status" value="1"/>
</dbReference>
<dbReference type="Gene3D" id="3.40.1110.10">
    <property type="entry name" value="Calcium-transporting ATPase, cytoplasmic domain N"/>
    <property type="match status" value="1"/>
</dbReference>
<evidence type="ECO:0000256" key="1">
    <source>
        <dbReference type="ARBA" id="ARBA00004141"/>
    </source>
</evidence>
<evidence type="ECO:0000259" key="13">
    <source>
        <dbReference type="SMART" id="SM00831"/>
    </source>
</evidence>
<dbReference type="GO" id="GO:0046872">
    <property type="term" value="F:metal ion binding"/>
    <property type="evidence" value="ECO:0007669"/>
    <property type="project" value="UniProtKB-KW"/>
</dbReference>
<evidence type="ECO:0000313" key="15">
    <source>
        <dbReference type="Proteomes" id="UP000295707"/>
    </source>
</evidence>
<evidence type="ECO:0000256" key="4">
    <source>
        <dbReference type="ARBA" id="ARBA00022692"/>
    </source>
</evidence>
<dbReference type="InterPro" id="IPR001757">
    <property type="entry name" value="P_typ_ATPase"/>
</dbReference>
<keyword evidence="6" id="KW-0547">Nucleotide-binding</keyword>
<dbReference type="EMBL" id="SMFX01000001">
    <property type="protein sequence ID" value="TCK17996.1"/>
    <property type="molecule type" value="Genomic_DNA"/>
</dbReference>
<evidence type="ECO:0000256" key="5">
    <source>
        <dbReference type="ARBA" id="ARBA00022723"/>
    </source>
</evidence>
<dbReference type="PRINTS" id="PR00119">
    <property type="entry name" value="CATATPASE"/>
</dbReference>